<keyword evidence="1" id="KW-0614">Plasmid</keyword>
<gene>
    <name evidence="1" type="ordered locus">Cyan7822_6395</name>
    <name evidence="2" type="ordered locus">Cyan7822_6513</name>
</gene>
<proteinExistence type="predicted"/>
<evidence type="ECO:0000313" key="3">
    <source>
        <dbReference type="Proteomes" id="UP000008206"/>
    </source>
</evidence>
<dbReference type="Proteomes" id="UP000008206">
    <property type="component" value="Plasmid Cy782202"/>
</dbReference>
<evidence type="ECO:0000313" key="1">
    <source>
        <dbReference type="EMBL" id="ADN18180.1"/>
    </source>
</evidence>
<protein>
    <submittedName>
        <fullName evidence="1">Uncharacterized protein</fullName>
    </submittedName>
</protein>
<organism evidence="1 3">
    <name type="scientific">Gloeothece verrucosa (strain PCC 7822)</name>
    <name type="common">Cyanothece sp. (strain PCC 7822)</name>
    <dbReference type="NCBI Taxonomy" id="497965"/>
    <lineage>
        <taxon>Bacteria</taxon>
        <taxon>Bacillati</taxon>
        <taxon>Cyanobacteriota</taxon>
        <taxon>Cyanophyceae</taxon>
        <taxon>Oscillatoriophycideae</taxon>
        <taxon>Chroococcales</taxon>
        <taxon>Aphanothecaceae</taxon>
        <taxon>Gloeothece</taxon>
        <taxon>Gloeothece verrucosa</taxon>
    </lineage>
</organism>
<dbReference type="EMBL" id="CP002200">
    <property type="protein sequence ID" value="ADN18287.1"/>
    <property type="molecule type" value="Genomic_DNA"/>
</dbReference>
<geneLocation type="plasmid" evidence="1 3">
    <name>Cy782202</name>
</geneLocation>
<dbReference type="RefSeq" id="WP_013334928.1">
    <property type="nucleotide sequence ID" value="NC_014534.1"/>
</dbReference>
<dbReference type="EMBL" id="CP002200">
    <property type="protein sequence ID" value="ADN18180.1"/>
    <property type="molecule type" value="Genomic_DNA"/>
</dbReference>
<dbReference type="KEGG" id="cyj:Cyan7822_6513"/>
<dbReference type="HOGENOM" id="CLU_205768_0_0_3"/>
<sequence>MTTSGFKICEVLGFERQVLMVFYTPALGYQFRVLREDGSVEGTQELYPSFEMAMKVARQSLTSRLV</sequence>
<dbReference type="AlphaFoldDB" id="E0UMK0"/>
<accession>E0UMK0</accession>
<reference evidence="1" key="1">
    <citation type="submission" date="2010-09" db="EMBL/GenBank/DDBJ databases">
        <title>Complete sequence of Plasmid2 of Cyanothece sp. PCC 7822.</title>
        <authorList>
            <consortium name="US DOE Joint Genome Institute"/>
            <person name="Lucas S."/>
            <person name="Copeland A."/>
            <person name="Lapidus A."/>
            <person name="Cheng J.-F."/>
            <person name="Bruce D."/>
            <person name="Goodwin L."/>
            <person name="Pitluck S."/>
            <person name="Saunders E."/>
            <person name="Brettin T."/>
            <person name="Detter J.C."/>
            <person name="Han C."/>
            <person name="Land M."/>
            <person name="Hauser L."/>
            <person name="Chang Y.-J."/>
            <person name="Jeffries C."/>
            <person name="Kyrpides N."/>
            <person name="Ivanova N."/>
            <person name="Mikhailova N."/>
            <person name="Pakrasi H."/>
            <person name="Sherman L."/>
            <person name="Woyke T."/>
        </authorList>
    </citation>
    <scope>NUCLEOTIDE SEQUENCE</scope>
    <source>
        <strain evidence="1">PCC 7822</strain>
        <plasmid evidence="1">Cy782202</plasmid>
    </source>
</reference>
<keyword evidence="3" id="KW-1185">Reference proteome</keyword>
<name>E0UMK0_GLOV7</name>
<reference evidence="3" key="2">
    <citation type="journal article" date="2011" name="MBio">
        <title>Novel metabolic attributes of the genus Cyanothece, comprising a group of unicellular nitrogen-fixing Cyanobacteria.</title>
        <authorList>
            <person name="Bandyopadhyay A."/>
            <person name="Elvitigala T."/>
            <person name="Welsh E."/>
            <person name="Stockel J."/>
            <person name="Liberton M."/>
            <person name="Min H."/>
            <person name="Sherman L.A."/>
            <person name="Pakrasi H.B."/>
        </authorList>
    </citation>
    <scope>NUCLEOTIDE SEQUENCE [LARGE SCALE GENOMIC DNA]</scope>
    <source>
        <strain evidence="3">PCC 7822</strain>
        <plasmid evidence="3">Cy782202</plasmid>
    </source>
</reference>
<evidence type="ECO:0000313" key="2">
    <source>
        <dbReference type="EMBL" id="ADN18287.1"/>
    </source>
</evidence>
<dbReference type="OrthoDB" id="515822at2"/>
<dbReference type="KEGG" id="cyj:Cyan7822_6395"/>